<dbReference type="RefSeq" id="WP_379594350.1">
    <property type="nucleotide sequence ID" value="NZ_JBHTKK010000037.1"/>
</dbReference>
<keyword evidence="4" id="KW-1185">Reference proteome</keyword>
<feature type="transmembrane region" description="Helical" evidence="1">
    <location>
        <begin position="96"/>
        <end position="121"/>
    </location>
</feature>
<dbReference type="InterPro" id="IPR025273">
    <property type="entry name" value="DUF4064"/>
</dbReference>
<feature type="transmembrane region" description="Helical" evidence="1">
    <location>
        <begin position="7"/>
        <end position="30"/>
    </location>
</feature>
<evidence type="ECO:0000256" key="1">
    <source>
        <dbReference type="SAM" id="Phobius"/>
    </source>
</evidence>
<comment type="caution">
    <text evidence="3">The sequence shown here is derived from an EMBL/GenBank/DDBJ whole genome shotgun (WGS) entry which is preliminary data.</text>
</comment>
<keyword evidence="1" id="KW-0472">Membrane</keyword>
<dbReference type="Pfam" id="PF13273">
    <property type="entry name" value="DUF4064"/>
    <property type="match status" value="1"/>
</dbReference>
<proteinExistence type="predicted"/>
<sequence length="130" mass="13749">MKRTGEIVLGIIGILVYGLVTALGGFMLFLQNNEGLLQDAVEETPQASFEDLNMVMEGMGTGGWALVITSILAIVLSIVAMVLIKGNKRPKIAGIILIITSVLGTIFTVGIGIFPGIFLLISGIMCLARK</sequence>
<keyword evidence="1" id="KW-1133">Transmembrane helix</keyword>
<evidence type="ECO:0000313" key="3">
    <source>
        <dbReference type="EMBL" id="MFD1068130.1"/>
    </source>
</evidence>
<feature type="transmembrane region" description="Helical" evidence="1">
    <location>
        <begin position="63"/>
        <end position="84"/>
    </location>
</feature>
<evidence type="ECO:0000313" key="4">
    <source>
        <dbReference type="Proteomes" id="UP001597041"/>
    </source>
</evidence>
<dbReference type="EMBL" id="JBHTKK010000037">
    <property type="protein sequence ID" value="MFD1068130.1"/>
    <property type="molecule type" value="Genomic_DNA"/>
</dbReference>
<evidence type="ECO:0000259" key="2">
    <source>
        <dbReference type="Pfam" id="PF13273"/>
    </source>
</evidence>
<keyword evidence="1" id="KW-0812">Transmembrane</keyword>
<protein>
    <submittedName>
        <fullName evidence="3">DUF4064 domain-containing protein</fullName>
    </submittedName>
</protein>
<reference evidence="4" key="1">
    <citation type="journal article" date="2019" name="Int. J. Syst. Evol. Microbiol.">
        <title>The Global Catalogue of Microorganisms (GCM) 10K type strain sequencing project: providing services to taxonomists for standard genome sequencing and annotation.</title>
        <authorList>
            <consortium name="The Broad Institute Genomics Platform"/>
            <consortium name="The Broad Institute Genome Sequencing Center for Infectious Disease"/>
            <person name="Wu L."/>
            <person name="Ma J."/>
        </authorList>
    </citation>
    <scope>NUCLEOTIDE SEQUENCE [LARGE SCALE GENOMIC DNA]</scope>
    <source>
        <strain evidence="4">CCUG 56608</strain>
    </source>
</reference>
<accession>A0ABW3NNS7</accession>
<gene>
    <name evidence="3" type="ORF">ACFQ19_19210</name>
</gene>
<organism evidence="3 4">
    <name type="scientific">Oceanobacillus locisalsi</name>
    <dbReference type="NCBI Taxonomy" id="546107"/>
    <lineage>
        <taxon>Bacteria</taxon>
        <taxon>Bacillati</taxon>
        <taxon>Bacillota</taxon>
        <taxon>Bacilli</taxon>
        <taxon>Bacillales</taxon>
        <taxon>Bacillaceae</taxon>
        <taxon>Oceanobacillus</taxon>
    </lineage>
</organism>
<name>A0ABW3NNS7_9BACI</name>
<feature type="domain" description="DUF4064" evidence="2">
    <location>
        <begin position="2"/>
        <end position="107"/>
    </location>
</feature>
<dbReference type="Proteomes" id="UP001597041">
    <property type="component" value="Unassembled WGS sequence"/>
</dbReference>